<dbReference type="Proteomes" id="UP001519309">
    <property type="component" value="Unassembled WGS sequence"/>
</dbReference>
<name>A0A1B1B193_9ACTN</name>
<dbReference type="KEGG" id="sgs:AVL59_26385"/>
<dbReference type="AlphaFoldDB" id="A0A1B1B193"/>
<evidence type="ECO:0000313" key="3">
    <source>
        <dbReference type="EMBL" id="MBP2047173.1"/>
    </source>
</evidence>
<feature type="region of interest" description="Disordered" evidence="1">
    <location>
        <begin position="43"/>
        <end position="68"/>
    </location>
</feature>
<evidence type="ECO:0000313" key="2">
    <source>
        <dbReference type="EMBL" id="ANP52596.1"/>
    </source>
</evidence>
<dbReference type="Proteomes" id="UP000092659">
    <property type="component" value="Chromosome"/>
</dbReference>
<organism evidence="2 4">
    <name type="scientific">Streptomyces griseochromogenes</name>
    <dbReference type="NCBI Taxonomy" id="68214"/>
    <lineage>
        <taxon>Bacteria</taxon>
        <taxon>Bacillati</taxon>
        <taxon>Actinomycetota</taxon>
        <taxon>Actinomycetes</taxon>
        <taxon>Kitasatosporales</taxon>
        <taxon>Streptomycetaceae</taxon>
        <taxon>Streptomyces</taxon>
    </lineage>
</organism>
<evidence type="ECO:0000256" key="1">
    <source>
        <dbReference type="SAM" id="MobiDB-lite"/>
    </source>
</evidence>
<sequence length="68" mass="6724">MTTAGRDGGPHAFAVAVAERTVDEDSVRGAAVGLAVARAAPADVTPGTVKARTEARVPALRGTADPLG</sequence>
<gene>
    <name evidence="2" type="ORF">AVL59_26385</name>
    <name evidence="3" type="ORF">J2Z21_000095</name>
</gene>
<reference evidence="2 4" key="1">
    <citation type="submission" date="2016-06" db="EMBL/GenBank/DDBJ databases">
        <title>Complete genome sequence of Streptomyces griseochromogenes ATCC 14511, the Blasticidin S producer.</title>
        <authorList>
            <person name="Wu L."/>
        </authorList>
    </citation>
    <scope>NUCLEOTIDE SEQUENCE [LARGE SCALE GENOMIC DNA]</scope>
    <source>
        <strain evidence="2 4">ATCC 14511</strain>
    </source>
</reference>
<dbReference type="EMBL" id="JAGGLP010000001">
    <property type="protein sequence ID" value="MBP2047173.1"/>
    <property type="molecule type" value="Genomic_DNA"/>
</dbReference>
<evidence type="ECO:0000313" key="5">
    <source>
        <dbReference type="Proteomes" id="UP001519309"/>
    </source>
</evidence>
<keyword evidence="5" id="KW-1185">Reference proteome</keyword>
<accession>A0A1B1B193</accession>
<proteinExistence type="predicted"/>
<reference evidence="3 5" key="2">
    <citation type="submission" date="2021-03" db="EMBL/GenBank/DDBJ databases">
        <title>Genomic Encyclopedia of Type Strains, Phase IV (KMG-IV): sequencing the most valuable type-strain genomes for metagenomic binning, comparative biology and taxonomic classification.</title>
        <authorList>
            <person name="Goeker M."/>
        </authorList>
    </citation>
    <scope>NUCLEOTIDE SEQUENCE [LARGE SCALE GENOMIC DNA]</scope>
    <source>
        <strain evidence="3 5">DSM 40499</strain>
    </source>
</reference>
<evidence type="ECO:0000313" key="4">
    <source>
        <dbReference type="Proteomes" id="UP000092659"/>
    </source>
</evidence>
<protein>
    <submittedName>
        <fullName evidence="2">Uncharacterized protein</fullName>
    </submittedName>
</protein>
<dbReference type="EMBL" id="CP016279">
    <property type="protein sequence ID" value="ANP52596.1"/>
    <property type="molecule type" value="Genomic_DNA"/>
</dbReference>
<dbReference type="STRING" id="68214.AVL59_26385"/>
<dbReference type="RefSeq" id="WP_067308967.1">
    <property type="nucleotide sequence ID" value="NZ_CP016279.1"/>
</dbReference>